<reference evidence="2 3" key="1">
    <citation type="submission" date="2016-11" db="EMBL/GenBank/DDBJ databases">
        <title>The macronuclear genome of Stentor coeruleus: a giant cell with tiny introns.</title>
        <authorList>
            <person name="Slabodnick M."/>
            <person name="Ruby J.G."/>
            <person name="Reiff S.B."/>
            <person name="Swart E.C."/>
            <person name="Gosai S."/>
            <person name="Prabakaran S."/>
            <person name="Witkowska E."/>
            <person name="Larue G.E."/>
            <person name="Fisher S."/>
            <person name="Freeman R.M."/>
            <person name="Gunawardena J."/>
            <person name="Chu W."/>
            <person name="Stover N.A."/>
            <person name="Gregory B.D."/>
            <person name="Nowacki M."/>
            <person name="Derisi J."/>
            <person name="Roy S.W."/>
            <person name="Marshall W.F."/>
            <person name="Sood P."/>
        </authorList>
    </citation>
    <scope>NUCLEOTIDE SEQUENCE [LARGE SCALE GENOMIC DNA]</scope>
    <source>
        <strain evidence="2">WM001</strain>
    </source>
</reference>
<keyword evidence="3" id="KW-1185">Reference proteome</keyword>
<evidence type="ECO:0000256" key="1">
    <source>
        <dbReference type="SAM" id="MobiDB-lite"/>
    </source>
</evidence>
<comment type="caution">
    <text evidence="2">The sequence shown here is derived from an EMBL/GenBank/DDBJ whole genome shotgun (WGS) entry which is preliminary data.</text>
</comment>
<feature type="region of interest" description="Disordered" evidence="1">
    <location>
        <begin position="157"/>
        <end position="183"/>
    </location>
</feature>
<dbReference type="EMBL" id="MPUH01000059">
    <property type="protein sequence ID" value="OMJ92553.1"/>
    <property type="molecule type" value="Genomic_DNA"/>
</dbReference>
<evidence type="ECO:0000313" key="2">
    <source>
        <dbReference type="EMBL" id="OMJ92553.1"/>
    </source>
</evidence>
<dbReference type="Proteomes" id="UP000187209">
    <property type="component" value="Unassembled WGS sequence"/>
</dbReference>
<organism evidence="2 3">
    <name type="scientific">Stentor coeruleus</name>
    <dbReference type="NCBI Taxonomy" id="5963"/>
    <lineage>
        <taxon>Eukaryota</taxon>
        <taxon>Sar</taxon>
        <taxon>Alveolata</taxon>
        <taxon>Ciliophora</taxon>
        <taxon>Postciliodesmatophora</taxon>
        <taxon>Heterotrichea</taxon>
        <taxon>Heterotrichida</taxon>
        <taxon>Stentoridae</taxon>
        <taxon>Stentor</taxon>
    </lineage>
</organism>
<sequence length="253" mass="29153">MYGDYYKKKTLGVWEKPLNRVSSLCGDRAKFPSGELHVTKKGDKLYIRPLSPYRYNSTPEIKDHFRSDSGENWLEREVQSHQRSATTIINEIPQLYTFVPAIKKTQNNINDEDSISNSSHEHSNDDYKDSIMASTIDPKSFLRKPNPFQGRISTIMTISSTSSEKPPQNDLLSPKRDKPTSQENRNSILEPVKAFCQKCGQNTTTEVIENIYVGSFWEKLFCSICYADNTLREFTHVCQYCQSTVFQIKLRID</sequence>
<protein>
    <submittedName>
        <fullName evidence="2">Uncharacterized protein</fullName>
    </submittedName>
</protein>
<evidence type="ECO:0000313" key="3">
    <source>
        <dbReference type="Proteomes" id="UP000187209"/>
    </source>
</evidence>
<accession>A0A1R2CUB1</accession>
<gene>
    <name evidence="2" type="ORF">SteCoe_4690</name>
</gene>
<proteinExistence type="predicted"/>
<dbReference type="AlphaFoldDB" id="A0A1R2CUB1"/>
<name>A0A1R2CUB1_9CILI</name>